<dbReference type="KEGG" id="part:PARC_a0541"/>
<name>A0A290S0F4_9GAMM</name>
<sequence length="78" mass="8519">MLFSSISIITTVSSIRLGVSESVSNNRESYIIPSTRFTNFASDPVENSSIDAINNVITAPMKKCFEVIGFKELMSNAP</sequence>
<dbReference type="EMBL" id="CP011025">
    <property type="protein sequence ID" value="ATC85265.1"/>
    <property type="molecule type" value="Genomic_DNA"/>
</dbReference>
<evidence type="ECO:0000313" key="1">
    <source>
        <dbReference type="EMBL" id="ATC85265.1"/>
    </source>
</evidence>
<evidence type="ECO:0000313" key="2">
    <source>
        <dbReference type="Proteomes" id="UP000016505"/>
    </source>
</evidence>
<proteinExistence type="predicted"/>
<protein>
    <submittedName>
        <fullName evidence="1">Uncharacterized protein</fullName>
    </submittedName>
</protein>
<organism evidence="1 2">
    <name type="scientific">Pseudoalteromonas arctica A 37-1-2</name>
    <dbReference type="NCBI Taxonomy" id="1117313"/>
    <lineage>
        <taxon>Bacteria</taxon>
        <taxon>Pseudomonadati</taxon>
        <taxon>Pseudomonadota</taxon>
        <taxon>Gammaproteobacteria</taxon>
        <taxon>Alteromonadales</taxon>
        <taxon>Pseudoalteromonadaceae</taxon>
        <taxon>Pseudoalteromonas</taxon>
    </lineage>
</organism>
<accession>A0A290S0F4</accession>
<reference evidence="1 2" key="1">
    <citation type="journal article" date="2012" name="J. Bacteriol.">
        <title>Genome sequences of type strains of seven species of the marine bacterium Pseudoalteromonas.</title>
        <authorList>
            <person name="Xie B.B."/>
            <person name="Shu Y.L."/>
            <person name="Qin Q.L."/>
            <person name="Rong J.C."/>
            <person name="Zhang X.Y."/>
            <person name="Chen X.L."/>
            <person name="Shi M."/>
            <person name="He H.L."/>
            <person name="Zhou B.C."/>
            <person name="Zhang Y.Z."/>
        </authorList>
    </citation>
    <scope>NUCLEOTIDE SEQUENCE [LARGE SCALE GENOMIC DNA]</scope>
    <source>
        <strain evidence="1 2">A 37-1-2</strain>
    </source>
</reference>
<dbReference type="Proteomes" id="UP000016505">
    <property type="component" value="Chromosome I"/>
</dbReference>
<gene>
    <name evidence="1" type="ORF">PARC_a0541</name>
</gene>
<dbReference type="AlphaFoldDB" id="A0A290S0F4"/>